<dbReference type="AlphaFoldDB" id="A0A6N7Y1C0"/>
<reference evidence="1 2" key="1">
    <citation type="submission" date="2019-09" db="EMBL/GenBank/DDBJ databases">
        <title>In-depth cultivation of the pig gut microbiome towards novel bacterial diversity and tailored functional studies.</title>
        <authorList>
            <person name="Wylensek D."/>
            <person name="Hitch T.C.A."/>
            <person name="Clavel T."/>
        </authorList>
    </citation>
    <scope>NUCLEOTIDE SEQUENCE [LARGE SCALE GENOMIC DNA]</scope>
    <source>
        <strain evidence="1 2">WCA3-693-APC-4?</strain>
    </source>
</reference>
<name>A0A6N7Y1C0_9FIRM</name>
<dbReference type="EMBL" id="VUNQ01000028">
    <property type="protein sequence ID" value="MSU02288.1"/>
    <property type="molecule type" value="Genomic_DNA"/>
</dbReference>
<accession>A0A6N7Y1C0</accession>
<dbReference type="Proteomes" id="UP000469523">
    <property type="component" value="Unassembled WGS sequence"/>
</dbReference>
<sequence>MSKYDEFDLDVKSIGMGNEYSVNSWSDGWKCKASEEIIKYITEKVTDAAIESVKQGCGSDNCHGPRTSMHSIVIREYE</sequence>
<evidence type="ECO:0000313" key="1">
    <source>
        <dbReference type="EMBL" id="MSU02288.1"/>
    </source>
</evidence>
<gene>
    <name evidence="1" type="ORF">FYJ83_12475</name>
</gene>
<dbReference type="RefSeq" id="WP_154441000.1">
    <property type="nucleotide sequence ID" value="NZ_VUNQ01000028.1"/>
</dbReference>
<protein>
    <submittedName>
        <fullName evidence="1">Uncharacterized protein</fullName>
    </submittedName>
</protein>
<evidence type="ECO:0000313" key="2">
    <source>
        <dbReference type="Proteomes" id="UP000469523"/>
    </source>
</evidence>
<proteinExistence type="predicted"/>
<keyword evidence="2" id="KW-1185">Reference proteome</keyword>
<comment type="caution">
    <text evidence="1">The sequence shown here is derived from an EMBL/GenBank/DDBJ whole genome shotgun (WGS) entry which is preliminary data.</text>
</comment>
<organism evidence="1 2">
    <name type="scientific">Tissierella pigra</name>
    <dbReference type="NCBI Taxonomy" id="2607614"/>
    <lineage>
        <taxon>Bacteria</taxon>
        <taxon>Bacillati</taxon>
        <taxon>Bacillota</taxon>
        <taxon>Tissierellia</taxon>
        <taxon>Tissierellales</taxon>
        <taxon>Tissierellaceae</taxon>
        <taxon>Tissierella</taxon>
    </lineage>
</organism>